<protein>
    <submittedName>
        <fullName evidence="1">Uncharacterized protein</fullName>
    </submittedName>
</protein>
<dbReference type="EMBL" id="UINC01024223">
    <property type="protein sequence ID" value="SVA97441.1"/>
    <property type="molecule type" value="Genomic_DNA"/>
</dbReference>
<accession>A0A382A887</accession>
<dbReference type="AlphaFoldDB" id="A0A382A887"/>
<evidence type="ECO:0000313" key="1">
    <source>
        <dbReference type="EMBL" id="SVA97441.1"/>
    </source>
</evidence>
<proteinExistence type="predicted"/>
<reference evidence="1" key="1">
    <citation type="submission" date="2018-05" db="EMBL/GenBank/DDBJ databases">
        <authorList>
            <person name="Lanie J.A."/>
            <person name="Ng W.-L."/>
            <person name="Kazmierczak K.M."/>
            <person name="Andrzejewski T.M."/>
            <person name="Davidsen T.M."/>
            <person name="Wayne K.J."/>
            <person name="Tettelin H."/>
            <person name="Glass J.I."/>
            <person name="Rusch D."/>
            <person name="Podicherti R."/>
            <person name="Tsui H.-C.T."/>
            <person name="Winkler M.E."/>
        </authorList>
    </citation>
    <scope>NUCLEOTIDE SEQUENCE</scope>
</reference>
<feature type="non-terminal residue" evidence="1">
    <location>
        <position position="31"/>
    </location>
</feature>
<organism evidence="1">
    <name type="scientific">marine metagenome</name>
    <dbReference type="NCBI Taxonomy" id="408172"/>
    <lineage>
        <taxon>unclassified sequences</taxon>
        <taxon>metagenomes</taxon>
        <taxon>ecological metagenomes</taxon>
    </lineage>
</organism>
<sequence length="31" mass="3552">MNIDTPLRELGPVDITDLREVILAQEDIAWD</sequence>
<gene>
    <name evidence="1" type="ORF">METZ01_LOCUS150295</name>
</gene>
<name>A0A382A887_9ZZZZ</name>